<dbReference type="OrthoDB" id="4062651at2759"/>
<evidence type="ECO:0000256" key="1">
    <source>
        <dbReference type="ARBA" id="ARBA00011903"/>
    </source>
</evidence>
<dbReference type="PANTHER" id="PTHR24416">
    <property type="entry name" value="TYROSINE-PROTEIN KINASE RECEPTOR"/>
    <property type="match status" value="1"/>
</dbReference>
<dbReference type="GO" id="GO:0005102">
    <property type="term" value="F:signaling receptor binding"/>
    <property type="evidence" value="ECO:0000318"/>
    <property type="project" value="GO_Central"/>
</dbReference>
<evidence type="ECO:0000313" key="9">
    <source>
        <dbReference type="EMBL" id="ESO07212.1"/>
    </source>
</evidence>
<dbReference type="EnsemblMetazoa" id="HelroT110726">
    <property type="protein sequence ID" value="HelroP110726"/>
    <property type="gene ID" value="HelroG110726"/>
</dbReference>
<dbReference type="KEGG" id="hro:HELRODRAFT_110726"/>
<evidence type="ECO:0000256" key="2">
    <source>
        <dbReference type="ARBA" id="ARBA00022679"/>
    </source>
</evidence>
<dbReference type="FunFam" id="1.10.510.10:FF:000318">
    <property type="entry name" value="Tyrosine-protein kinase"/>
    <property type="match status" value="1"/>
</dbReference>
<dbReference type="InterPro" id="IPR000719">
    <property type="entry name" value="Prot_kinase_dom"/>
</dbReference>
<reference evidence="9 11" key="2">
    <citation type="journal article" date="2013" name="Nature">
        <title>Insights into bilaterian evolution from three spiralian genomes.</title>
        <authorList>
            <person name="Simakov O."/>
            <person name="Marletaz F."/>
            <person name="Cho S.J."/>
            <person name="Edsinger-Gonzales E."/>
            <person name="Havlak P."/>
            <person name="Hellsten U."/>
            <person name="Kuo D.H."/>
            <person name="Larsson T."/>
            <person name="Lv J."/>
            <person name="Arendt D."/>
            <person name="Savage R."/>
            <person name="Osoegawa K."/>
            <person name="de Jong P."/>
            <person name="Grimwood J."/>
            <person name="Chapman J.A."/>
            <person name="Shapiro H."/>
            <person name="Aerts A."/>
            <person name="Otillar R.P."/>
            <person name="Terry A.Y."/>
            <person name="Boore J.L."/>
            <person name="Grigoriev I.V."/>
            <person name="Lindberg D.R."/>
            <person name="Seaver E.C."/>
            <person name="Weisblat D.A."/>
            <person name="Putnam N.H."/>
            <person name="Rokhsar D.S."/>
        </authorList>
    </citation>
    <scope>NUCLEOTIDE SEQUENCE</scope>
</reference>
<name>T1EF45_HELRO</name>
<dbReference type="GeneID" id="20195197"/>
<dbReference type="InterPro" id="IPR050122">
    <property type="entry name" value="RTK"/>
</dbReference>
<evidence type="ECO:0000256" key="4">
    <source>
        <dbReference type="ARBA" id="ARBA00022777"/>
    </source>
</evidence>
<dbReference type="PANTHER" id="PTHR24416:SF611">
    <property type="entry name" value="TYROSINE-PROTEIN KINASE TRANSMEMBRANE RECEPTOR ROR"/>
    <property type="match status" value="1"/>
</dbReference>
<dbReference type="eggNOG" id="KOG0197">
    <property type="taxonomic scope" value="Eukaryota"/>
</dbReference>
<evidence type="ECO:0000256" key="3">
    <source>
        <dbReference type="ARBA" id="ARBA00022741"/>
    </source>
</evidence>
<dbReference type="InterPro" id="IPR011009">
    <property type="entry name" value="Kinase-like_dom_sf"/>
</dbReference>
<dbReference type="GO" id="GO:0007169">
    <property type="term" value="P:cell surface receptor protein tyrosine kinase signaling pathway"/>
    <property type="evidence" value="ECO:0000318"/>
    <property type="project" value="GO_Central"/>
</dbReference>
<organism evidence="10 11">
    <name type="scientific">Helobdella robusta</name>
    <name type="common">Californian leech</name>
    <dbReference type="NCBI Taxonomy" id="6412"/>
    <lineage>
        <taxon>Eukaryota</taxon>
        <taxon>Metazoa</taxon>
        <taxon>Spiralia</taxon>
        <taxon>Lophotrochozoa</taxon>
        <taxon>Annelida</taxon>
        <taxon>Clitellata</taxon>
        <taxon>Hirudinea</taxon>
        <taxon>Rhynchobdellida</taxon>
        <taxon>Glossiphoniidae</taxon>
        <taxon>Helobdella</taxon>
    </lineage>
</organism>
<dbReference type="InterPro" id="IPR001245">
    <property type="entry name" value="Ser-Thr/Tyr_kinase_cat_dom"/>
</dbReference>
<dbReference type="Proteomes" id="UP000015101">
    <property type="component" value="Unassembled WGS sequence"/>
</dbReference>
<sequence>MCTTEEPIFIVMEYVANGSLQKFLRDDCGKTLTIHCLIDIAAQVANGMQYIESKGYIHRDLAARNVLIGENRLIKIADFGLSRVVKEDFYKATEDSKFPVKWAAIESIYSQIFTIKSDVWSFGILMVELLTFGTTPYPNMSNNEVQLRLQTTFRHPKPEGCSDELYEIMLNCWHRTPEKRPTFDSLFHILDDFLISTQGSYDS</sequence>
<feature type="domain" description="Protein kinase" evidence="8">
    <location>
        <begin position="1"/>
        <end position="194"/>
    </location>
</feature>
<dbReference type="AlphaFoldDB" id="T1EF45"/>
<accession>T1EF45</accession>
<dbReference type="STRING" id="6412.T1EF45"/>
<evidence type="ECO:0000313" key="11">
    <source>
        <dbReference type="Proteomes" id="UP000015101"/>
    </source>
</evidence>
<gene>
    <name evidence="10" type="primary">20195197</name>
    <name evidence="9" type="ORF">HELRODRAFT_110726</name>
</gene>
<keyword evidence="5" id="KW-0067">ATP-binding</keyword>
<dbReference type="HOGENOM" id="CLU_000288_7_40_1"/>
<keyword evidence="6" id="KW-0727">SH2 domain</keyword>
<dbReference type="PRINTS" id="PR00109">
    <property type="entry name" value="TYRKINASE"/>
</dbReference>
<dbReference type="InterPro" id="IPR020635">
    <property type="entry name" value="Tyr_kinase_cat_dom"/>
</dbReference>
<dbReference type="GO" id="GO:0030154">
    <property type="term" value="P:cell differentiation"/>
    <property type="evidence" value="ECO:0000318"/>
    <property type="project" value="GO_Central"/>
</dbReference>
<evidence type="ECO:0000259" key="8">
    <source>
        <dbReference type="PROSITE" id="PS50011"/>
    </source>
</evidence>
<reference evidence="11" key="1">
    <citation type="submission" date="2012-12" db="EMBL/GenBank/DDBJ databases">
        <authorList>
            <person name="Hellsten U."/>
            <person name="Grimwood J."/>
            <person name="Chapman J.A."/>
            <person name="Shapiro H."/>
            <person name="Aerts A."/>
            <person name="Otillar R.P."/>
            <person name="Terry A.Y."/>
            <person name="Boore J.L."/>
            <person name="Simakov O."/>
            <person name="Marletaz F."/>
            <person name="Cho S.-J."/>
            <person name="Edsinger-Gonzales E."/>
            <person name="Havlak P."/>
            <person name="Kuo D.-H."/>
            <person name="Larsson T."/>
            <person name="Lv J."/>
            <person name="Arendt D."/>
            <person name="Savage R."/>
            <person name="Osoegawa K."/>
            <person name="de Jong P."/>
            <person name="Lindberg D.R."/>
            <person name="Seaver E.C."/>
            <person name="Weisblat D.A."/>
            <person name="Putnam N.H."/>
            <person name="Grigoriev I.V."/>
            <person name="Rokhsar D.S."/>
        </authorList>
    </citation>
    <scope>NUCLEOTIDE SEQUENCE</scope>
</reference>
<keyword evidence="7" id="KW-0829">Tyrosine-protein kinase</keyword>
<dbReference type="GO" id="GO:0004715">
    <property type="term" value="F:non-membrane spanning protein tyrosine kinase activity"/>
    <property type="evidence" value="ECO:0000318"/>
    <property type="project" value="GO_Central"/>
</dbReference>
<dbReference type="EC" id="2.7.10.2" evidence="1"/>
<dbReference type="RefSeq" id="XP_009014590.1">
    <property type="nucleotide sequence ID" value="XM_009016342.1"/>
</dbReference>
<keyword evidence="3" id="KW-0547">Nucleotide-binding</keyword>
<dbReference type="SMART" id="SM00219">
    <property type="entry name" value="TyrKc"/>
    <property type="match status" value="1"/>
</dbReference>
<evidence type="ECO:0000256" key="7">
    <source>
        <dbReference type="ARBA" id="ARBA00023137"/>
    </source>
</evidence>
<dbReference type="Gene3D" id="1.10.510.10">
    <property type="entry name" value="Transferase(Phosphotransferase) domain 1"/>
    <property type="match status" value="1"/>
</dbReference>
<protein>
    <recommendedName>
        <fullName evidence="1">non-specific protein-tyrosine kinase</fullName>
        <ecNumber evidence="1">2.7.10.2</ecNumber>
    </recommendedName>
</protein>
<dbReference type="PROSITE" id="PS50011">
    <property type="entry name" value="PROTEIN_KINASE_DOM"/>
    <property type="match status" value="1"/>
</dbReference>
<evidence type="ECO:0000313" key="10">
    <source>
        <dbReference type="EnsemblMetazoa" id="HelroP110726"/>
    </source>
</evidence>
<dbReference type="GO" id="GO:0005886">
    <property type="term" value="C:plasma membrane"/>
    <property type="evidence" value="ECO:0000318"/>
    <property type="project" value="GO_Central"/>
</dbReference>
<reference evidence="10" key="3">
    <citation type="submission" date="2015-06" db="UniProtKB">
        <authorList>
            <consortium name="EnsemblMetazoa"/>
        </authorList>
    </citation>
    <scope>IDENTIFICATION</scope>
</reference>
<dbReference type="CTD" id="20195197"/>
<dbReference type="OMA" id="ILIVEIM"/>
<dbReference type="EMBL" id="AMQM01003581">
    <property type="status" value="NOT_ANNOTATED_CDS"/>
    <property type="molecule type" value="Genomic_DNA"/>
</dbReference>
<proteinExistence type="predicted"/>
<dbReference type="SUPFAM" id="SSF56112">
    <property type="entry name" value="Protein kinase-like (PK-like)"/>
    <property type="match status" value="1"/>
</dbReference>
<dbReference type="Pfam" id="PF07714">
    <property type="entry name" value="PK_Tyr_Ser-Thr"/>
    <property type="match status" value="1"/>
</dbReference>
<keyword evidence="4" id="KW-0418">Kinase</keyword>
<evidence type="ECO:0000256" key="6">
    <source>
        <dbReference type="ARBA" id="ARBA00022999"/>
    </source>
</evidence>
<dbReference type="InParanoid" id="T1EF45"/>
<dbReference type="InterPro" id="IPR008266">
    <property type="entry name" value="Tyr_kinase_AS"/>
</dbReference>
<keyword evidence="2" id="KW-0808">Transferase</keyword>
<dbReference type="GO" id="GO:0005524">
    <property type="term" value="F:ATP binding"/>
    <property type="evidence" value="ECO:0007669"/>
    <property type="project" value="UniProtKB-KW"/>
</dbReference>
<keyword evidence="11" id="KW-1185">Reference proteome</keyword>
<evidence type="ECO:0000256" key="5">
    <source>
        <dbReference type="ARBA" id="ARBA00022840"/>
    </source>
</evidence>
<dbReference type="PROSITE" id="PS00109">
    <property type="entry name" value="PROTEIN_KINASE_TYR"/>
    <property type="match status" value="1"/>
</dbReference>
<dbReference type="EMBL" id="KB096222">
    <property type="protein sequence ID" value="ESO07212.1"/>
    <property type="molecule type" value="Genomic_DNA"/>
</dbReference>